<comment type="similarity">
    <text evidence="2 11">Belongs to the AAA ATPase family.</text>
</comment>
<evidence type="ECO:0000259" key="12">
    <source>
        <dbReference type="SMART" id="SM00382"/>
    </source>
</evidence>
<organism evidence="13">
    <name type="scientific">Attheya septentrionalis</name>
    <dbReference type="NCBI Taxonomy" id="420275"/>
    <lineage>
        <taxon>Eukaryota</taxon>
        <taxon>Sar</taxon>
        <taxon>Stramenopiles</taxon>
        <taxon>Ochrophyta</taxon>
        <taxon>Bacillariophyta</taxon>
        <taxon>Coscinodiscophyceae</taxon>
        <taxon>Chaetocerotophycidae</taxon>
        <taxon>Chaetocerotales</taxon>
        <taxon>Attheyaceae</taxon>
        <taxon>Attheya</taxon>
    </lineage>
</organism>
<dbReference type="InterPro" id="IPR027417">
    <property type="entry name" value="P-loop_NTPase"/>
</dbReference>
<evidence type="ECO:0000256" key="7">
    <source>
        <dbReference type="ARBA" id="ARBA00023136"/>
    </source>
</evidence>
<dbReference type="InterPro" id="IPR003593">
    <property type="entry name" value="AAA+_ATPase"/>
</dbReference>
<dbReference type="SMART" id="SM00382">
    <property type="entry name" value="AAA"/>
    <property type="match status" value="1"/>
</dbReference>
<dbReference type="AlphaFoldDB" id="A0A7S2UD17"/>
<reference evidence="13" key="1">
    <citation type="submission" date="2021-01" db="EMBL/GenBank/DDBJ databases">
        <authorList>
            <person name="Corre E."/>
            <person name="Pelletier E."/>
            <person name="Niang G."/>
            <person name="Scheremetjew M."/>
            <person name="Finn R."/>
            <person name="Kale V."/>
            <person name="Holt S."/>
            <person name="Cochrane G."/>
            <person name="Meng A."/>
            <person name="Brown T."/>
            <person name="Cohen L."/>
        </authorList>
    </citation>
    <scope>NUCLEOTIDE SEQUENCE</scope>
    <source>
        <strain evidence="13">CCMP2084</strain>
    </source>
</reference>
<feature type="domain" description="AAA+ ATPase" evidence="12">
    <location>
        <begin position="281"/>
        <end position="426"/>
    </location>
</feature>
<dbReference type="GO" id="GO:0016558">
    <property type="term" value="P:protein import into peroxisome matrix"/>
    <property type="evidence" value="ECO:0007669"/>
    <property type="project" value="TreeGrafter"/>
</dbReference>
<dbReference type="InterPro" id="IPR003959">
    <property type="entry name" value="ATPase_AAA_core"/>
</dbReference>
<evidence type="ECO:0000256" key="11">
    <source>
        <dbReference type="RuleBase" id="RU003651"/>
    </source>
</evidence>
<dbReference type="GO" id="GO:0005778">
    <property type="term" value="C:peroxisomal membrane"/>
    <property type="evidence" value="ECO:0007669"/>
    <property type="project" value="TreeGrafter"/>
</dbReference>
<dbReference type="GO" id="GO:0016887">
    <property type="term" value="F:ATP hydrolysis activity"/>
    <property type="evidence" value="ECO:0007669"/>
    <property type="project" value="InterPro"/>
</dbReference>
<evidence type="ECO:0000256" key="5">
    <source>
        <dbReference type="ARBA" id="ARBA00022801"/>
    </source>
</evidence>
<comment type="catalytic activity">
    <reaction evidence="10">
        <text>ATP + H2O = ADP + phosphate + H(+)</text>
        <dbReference type="Rhea" id="RHEA:13065"/>
        <dbReference type="ChEBI" id="CHEBI:15377"/>
        <dbReference type="ChEBI" id="CHEBI:15378"/>
        <dbReference type="ChEBI" id="CHEBI:30616"/>
        <dbReference type="ChEBI" id="CHEBI:43474"/>
        <dbReference type="ChEBI" id="CHEBI:456216"/>
    </reaction>
    <physiologicalReaction direction="left-to-right" evidence="10">
        <dbReference type="Rhea" id="RHEA:13066"/>
    </physiologicalReaction>
</comment>
<name>A0A7S2UD17_9STRA</name>
<evidence type="ECO:0000256" key="8">
    <source>
        <dbReference type="ARBA" id="ARBA00034811"/>
    </source>
</evidence>
<evidence type="ECO:0000256" key="3">
    <source>
        <dbReference type="ARBA" id="ARBA00022593"/>
    </source>
</evidence>
<evidence type="ECO:0000256" key="1">
    <source>
        <dbReference type="ARBA" id="ARBA00004370"/>
    </source>
</evidence>
<dbReference type="FunFam" id="3.40.50.300:FF:000109">
    <property type="entry name" value="Peroxisomal biogenesis factor 6"/>
    <property type="match status" value="1"/>
</dbReference>
<keyword evidence="5" id="KW-0378">Hydrolase</keyword>
<dbReference type="PROSITE" id="PS00674">
    <property type="entry name" value="AAA"/>
    <property type="match status" value="1"/>
</dbReference>
<accession>A0A7S2UD17</accession>
<dbReference type="SUPFAM" id="SSF52540">
    <property type="entry name" value="P-loop containing nucleoside triphosphate hydrolases"/>
    <property type="match status" value="1"/>
</dbReference>
<dbReference type="InterPro" id="IPR050168">
    <property type="entry name" value="AAA_ATPase_domain"/>
</dbReference>
<evidence type="ECO:0000256" key="9">
    <source>
        <dbReference type="ARBA" id="ARBA00034920"/>
    </source>
</evidence>
<proteinExistence type="inferred from homology"/>
<dbReference type="PANTHER" id="PTHR23077:SF9">
    <property type="entry name" value="PEROXISOMAL ATPASE PEX6"/>
    <property type="match status" value="1"/>
</dbReference>
<comment type="subcellular location">
    <subcellularLocation>
        <location evidence="1">Membrane</location>
    </subcellularLocation>
</comment>
<dbReference type="InterPro" id="IPR003960">
    <property type="entry name" value="ATPase_AAA_CS"/>
</dbReference>
<keyword evidence="3" id="KW-0962">Peroxisome biogenesis</keyword>
<evidence type="ECO:0000256" key="4">
    <source>
        <dbReference type="ARBA" id="ARBA00022741"/>
    </source>
</evidence>
<evidence type="ECO:0000256" key="2">
    <source>
        <dbReference type="ARBA" id="ARBA00006914"/>
    </source>
</evidence>
<keyword evidence="4 11" id="KW-0547">Nucleotide-binding</keyword>
<sequence length="567" mass="61980">MHIRGLAAFSYQCSLEGGGSNNNNTSTNSVTGSLVDRLNGLRQSLNRARLAAPCVLHISQLQDEFDRVEDLDIRHDQESRFLSCIFESSSSSSSLSNTTTQSIDTNHDLLWRNEHQYLLEQTDSIANEVMCSAPSVIVVVSTSKQLPAGPLLSSLVQAPVHITVPDEAYAKQLWQDDASFEEVKEFVLGLNAREIQFLRRRFVEEMQTHGWKHQKEDELMEYVLKELENSPLGRVGASKLSSSLIPNVRWEDVGGLSHVREEVMDAIELPLAHPEMFAGSQRSGILLFGPPGTGKTLMGKAVATECGLPFLSVKGPELLGSYVGESEANVRAAFLNAREAAASTAAGAAILFFDELDSLAPRRGGVGDGGGVMDRVVSTLLSELDQNDHADGNVFVIGATNRPDLLDPSLLRPGRFDRLVYLGLPTERDDRIKILAAQTRKFKFQDNQSPSTVVAQVIDDIHPSLTGADFSAIASGALMKSLQRLCHQAETEAKRLNNQRHNETKGTPTTITTAQDVLSGWDEDMLEPVVLAQDLLDAAQDVVPSVTEQDLVAYQSLRSQFSVQKSS</sequence>
<dbReference type="PANTHER" id="PTHR23077">
    <property type="entry name" value="AAA-FAMILY ATPASE"/>
    <property type="match status" value="1"/>
</dbReference>
<dbReference type="Gene3D" id="3.40.50.300">
    <property type="entry name" value="P-loop containing nucleotide triphosphate hydrolases"/>
    <property type="match status" value="1"/>
</dbReference>
<dbReference type="GO" id="GO:0005829">
    <property type="term" value="C:cytosol"/>
    <property type="evidence" value="ECO:0007669"/>
    <property type="project" value="TreeGrafter"/>
</dbReference>
<keyword evidence="6 11" id="KW-0067">ATP-binding</keyword>
<evidence type="ECO:0000256" key="6">
    <source>
        <dbReference type="ARBA" id="ARBA00022840"/>
    </source>
</evidence>
<dbReference type="Pfam" id="PF00004">
    <property type="entry name" value="AAA"/>
    <property type="match status" value="1"/>
</dbReference>
<dbReference type="EMBL" id="HBHQ01011846">
    <property type="protein sequence ID" value="CAD9816052.1"/>
    <property type="molecule type" value="Transcribed_RNA"/>
</dbReference>
<protein>
    <recommendedName>
        <fullName evidence="8">Peroxisomal ATPase PEX6</fullName>
    </recommendedName>
    <alternativeName>
        <fullName evidence="9">Peroxin-6</fullName>
    </alternativeName>
</protein>
<evidence type="ECO:0000313" key="13">
    <source>
        <dbReference type="EMBL" id="CAD9816052.1"/>
    </source>
</evidence>
<evidence type="ECO:0000256" key="10">
    <source>
        <dbReference type="ARBA" id="ARBA00048778"/>
    </source>
</evidence>
<dbReference type="Gene3D" id="1.10.8.60">
    <property type="match status" value="1"/>
</dbReference>
<dbReference type="GO" id="GO:0005524">
    <property type="term" value="F:ATP binding"/>
    <property type="evidence" value="ECO:0007669"/>
    <property type="project" value="UniProtKB-KW"/>
</dbReference>
<gene>
    <name evidence="13" type="ORF">ASEP1449_LOCUS7884</name>
</gene>
<keyword evidence="7" id="KW-0472">Membrane</keyword>